<sequence>MDYGARMYDAQIGRWHTIDPKVDKYFEFSPYNYVANNPLKFIDPDGKVIKFAPGVSEQFKKQYMAAVKYLKEHGAVGNWQKLQDDKQVFLIQDANVSREGKNAFTWDAKTGEQTIHWSATNGLITSDGVKVHKDPITGKKAKYGNAAHLLSPRTLLNHEIDHAVAYLADPDKFQKDNDTKDRGYDTKEERRAIKKEGDKEGSEQTTDKKLGEIKEGEVTRTSHSGLKSLYYTTKDPTTTKPKE</sequence>
<dbReference type="InterPro" id="IPR022385">
    <property type="entry name" value="Rhs_assc_core"/>
</dbReference>
<evidence type="ECO:0000313" key="3">
    <source>
        <dbReference type="Proteomes" id="UP001241110"/>
    </source>
</evidence>
<reference evidence="2" key="1">
    <citation type="submission" date="2023-05" db="EMBL/GenBank/DDBJ databases">
        <authorList>
            <person name="Zhang X."/>
        </authorList>
    </citation>
    <scope>NUCLEOTIDE SEQUENCE</scope>
    <source>
        <strain evidence="2">YF14B1</strain>
    </source>
</reference>
<feature type="compositionally biased region" description="Low complexity" evidence="1">
    <location>
        <begin position="232"/>
        <end position="243"/>
    </location>
</feature>
<dbReference type="Gene3D" id="2.180.10.10">
    <property type="entry name" value="RHS repeat-associated core"/>
    <property type="match status" value="1"/>
</dbReference>
<accession>A0AAE3UC24</accession>
<proteinExistence type="predicted"/>
<gene>
    <name evidence="2" type="ORF">QNI16_38135</name>
</gene>
<protein>
    <submittedName>
        <fullName evidence="2">RHS repeat-associated core domain-containing protein</fullName>
    </submittedName>
</protein>
<evidence type="ECO:0000256" key="1">
    <source>
        <dbReference type="SAM" id="MobiDB-lite"/>
    </source>
</evidence>
<feature type="compositionally biased region" description="Basic and acidic residues" evidence="1">
    <location>
        <begin position="172"/>
        <end position="220"/>
    </location>
</feature>
<organism evidence="2 3">
    <name type="scientific">Xanthocytophaga flava</name>
    <dbReference type="NCBI Taxonomy" id="3048013"/>
    <lineage>
        <taxon>Bacteria</taxon>
        <taxon>Pseudomonadati</taxon>
        <taxon>Bacteroidota</taxon>
        <taxon>Cytophagia</taxon>
        <taxon>Cytophagales</taxon>
        <taxon>Rhodocytophagaceae</taxon>
        <taxon>Xanthocytophaga</taxon>
    </lineage>
</organism>
<dbReference type="PANTHER" id="PTHR32305">
    <property type="match status" value="1"/>
</dbReference>
<dbReference type="RefSeq" id="WP_313989901.1">
    <property type="nucleotide sequence ID" value="NZ_JASJOS010000036.1"/>
</dbReference>
<comment type="caution">
    <text evidence="2">The sequence shown here is derived from an EMBL/GenBank/DDBJ whole genome shotgun (WGS) entry which is preliminary data.</text>
</comment>
<evidence type="ECO:0000313" key="2">
    <source>
        <dbReference type="EMBL" id="MDJ1486362.1"/>
    </source>
</evidence>
<dbReference type="InterPro" id="IPR050708">
    <property type="entry name" value="T6SS_VgrG/RHS"/>
</dbReference>
<dbReference type="PANTHER" id="PTHR32305:SF15">
    <property type="entry name" value="PROTEIN RHSA-RELATED"/>
    <property type="match status" value="1"/>
</dbReference>
<feature type="region of interest" description="Disordered" evidence="1">
    <location>
        <begin position="172"/>
        <end position="243"/>
    </location>
</feature>
<dbReference type="Proteomes" id="UP001241110">
    <property type="component" value="Unassembled WGS sequence"/>
</dbReference>
<dbReference type="AlphaFoldDB" id="A0AAE3UC24"/>
<dbReference type="NCBIfam" id="TIGR03696">
    <property type="entry name" value="Rhs_assc_core"/>
    <property type="match status" value="1"/>
</dbReference>
<dbReference type="EMBL" id="JASJOS010000036">
    <property type="protein sequence ID" value="MDJ1486362.1"/>
    <property type="molecule type" value="Genomic_DNA"/>
</dbReference>
<name>A0AAE3UC24_9BACT</name>